<gene>
    <name evidence="1" type="ORF">BH720_026065</name>
</gene>
<organism evidence="1 2">
    <name type="scientific">Desertifilum tharense IPPAS B-1220</name>
    <dbReference type="NCBI Taxonomy" id="1781255"/>
    <lineage>
        <taxon>Bacteria</taxon>
        <taxon>Bacillati</taxon>
        <taxon>Cyanobacteriota</taxon>
        <taxon>Cyanophyceae</taxon>
        <taxon>Desertifilales</taxon>
        <taxon>Desertifilaceae</taxon>
        <taxon>Desertifilum</taxon>
    </lineage>
</organism>
<protein>
    <submittedName>
        <fullName evidence="1">DUF760 domain-containing protein</fullName>
    </submittedName>
</protein>
<evidence type="ECO:0000313" key="2">
    <source>
        <dbReference type="Proteomes" id="UP000095472"/>
    </source>
</evidence>
<reference evidence="1 2" key="1">
    <citation type="journal article" date="2016" name="Genome Announc.">
        <title>Draft Genome Sequence of the Thermotolerant Cyanobacterium Desertifilum sp. IPPAS B-1220.</title>
        <authorList>
            <person name="Mironov K.S."/>
            <person name="Sinetova M.A."/>
            <person name="Bolatkhan K."/>
            <person name="Zayadan B.K."/>
            <person name="Ustinova V.V."/>
            <person name="Kupriyanova E.V."/>
            <person name="Skrypnik A.N."/>
            <person name="Gogoleva N.E."/>
            <person name="Gogolev Y.V."/>
            <person name="Los D.A."/>
        </authorList>
    </citation>
    <scope>NUCLEOTIDE SEQUENCE [LARGE SCALE GENOMIC DNA]</scope>
    <source>
        <strain evidence="1 2">IPPAS B-1220</strain>
    </source>
</reference>
<sequence length="113" mass="12747">MVFPPDSTDFFGANEGEEQVNQLLTYLKHQSPELLARVARSASPEIKQIISQNVHGLVGMLPSDHFNVQIVTDRENLAGLLASAMMTGYFLRRMEQRMELEERLDVLFPLISG</sequence>
<name>A0ACD5GQ08_9CYAN</name>
<proteinExistence type="predicted"/>
<accession>A0ACD5GQ08</accession>
<dbReference type="EMBL" id="CP182909">
    <property type="protein sequence ID" value="XPM62952.1"/>
    <property type="molecule type" value="Genomic_DNA"/>
</dbReference>
<evidence type="ECO:0000313" key="1">
    <source>
        <dbReference type="EMBL" id="XPM62952.1"/>
    </source>
</evidence>
<dbReference type="Proteomes" id="UP000095472">
    <property type="component" value="Chromosome"/>
</dbReference>
<keyword evidence="2" id="KW-1185">Reference proteome</keyword>